<comment type="caution">
    <text evidence="3">The sequence shown here is derived from an EMBL/GenBank/DDBJ whole genome shotgun (WGS) entry which is preliminary data.</text>
</comment>
<feature type="compositionally biased region" description="Basic and acidic residues" evidence="1">
    <location>
        <begin position="59"/>
        <end position="69"/>
    </location>
</feature>
<feature type="signal peptide" evidence="2">
    <location>
        <begin position="1"/>
        <end position="22"/>
    </location>
</feature>
<sequence>MSVGGAVSSLLLLHPLALPSFAVVMGNQWKRAEYNRHWRYACDRVSLCKASSTRETRALLTARPRDRETQTPAEEPLGPGNRSRRRRRLMEDKEDEITA</sequence>
<organism evidence="3 4">
    <name type="scientific">Dissostichus eleginoides</name>
    <name type="common">Patagonian toothfish</name>
    <name type="synonym">Dissostichus amissus</name>
    <dbReference type="NCBI Taxonomy" id="100907"/>
    <lineage>
        <taxon>Eukaryota</taxon>
        <taxon>Metazoa</taxon>
        <taxon>Chordata</taxon>
        <taxon>Craniata</taxon>
        <taxon>Vertebrata</taxon>
        <taxon>Euteleostomi</taxon>
        <taxon>Actinopterygii</taxon>
        <taxon>Neopterygii</taxon>
        <taxon>Teleostei</taxon>
        <taxon>Neoteleostei</taxon>
        <taxon>Acanthomorphata</taxon>
        <taxon>Eupercaria</taxon>
        <taxon>Perciformes</taxon>
        <taxon>Notothenioidei</taxon>
        <taxon>Nototheniidae</taxon>
        <taxon>Dissostichus</taxon>
    </lineage>
</organism>
<keyword evidence="4" id="KW-1185">Reference proteome</keyword>
<evidence type="ECO:0000313" key="3">
    <source>
        <dbReference type="EMBL" id="KAK1890523.1"/>
    </source>
</evidence>
<feature type="region of interest" description="Disordered" evidence="1">
    <location>
        <begin position="59"/>
        <end position="99"/>
    </location>
</feature>
<accession>A0AAD9F2P6</accession>
<proteinExistence type="predicted"/>
<gene>
    <name evidence="3" type="ORF">KUDE01_015194</name>
</gene>
<feature type="chain" id="PRO_5042155739" evidence="2">
    <location>
        <begin position="23"/>
        <end position="99"/>
    </location>
</feature>
<dbReference type="AlphaFoldDB" id="A0AAD9F2P6"/>
<dbReference type="Proteomes" id="UP001228049">
    <property type="component" value="Unassembled WGS sequence"/>
</dbReference>
<evidence type="ECO:0000256" key="2">
    <source>
        <dbReference type="SAM" id="SignalP"/>
    </source>
</evidence>
<name>A0AAD9F2P6_DISEL</name>
<reference evidence="3" key="1">
    <citation type="submission" date="2023-04" db="EMBL/GenBank/DDBJ databases">
        <title>Chromosome-level genome of Chaenocephalus aceratus.</title>
        <authorList>
            <person name="Park H."/>
        </authorList>
    </citation>
    <scope>NUCLEOTIDE SEQUENCE</scope>
    <source>
        <strain evidence="3">DE</strain>
        <tissue evidence="3">Muscle</tissue>
    </source>
</reference>
<evidence type="ECO:0000256" key="1">
    <source>
        <dbReference type="SAM" id="MobiDB-lite"/>
    </source>
</evidence>
<evidence type="ECO:0000313" key="4">
    <source>
        <dbReference type="Proteomes" id="UP001228049"/>
    </source>
</evidence>
<dbReference type="EMBL" id="JASDAP010000016">
    <property type="protein sequence ID" value="KAK1890523.1"/>
    <property type="molecule type" value="Genomic_DNA"/>
</dbReference>
<keyword evidence="2" id="KW-0732">Signal</keyword>
<protein>
    <submittedName>
        <fullName evidence="3">T-cell surface antigen CD2</fullName>
    </submittedName>
</protein>